<dbReference type="OrthoDB" id="1926212at2759"/>
<dbReference type="GO" id="GO:0005814">
    <property type="term" value="C:centriole"/>
    <property type="evidence" value="ECO:0007669"/>
    <property type="project" value="TreeGrafter"/>
</dbReference>
<proteinExistence type="predicted"/>
<dbReference type="GO" id="GO:0097546">
    <property type="term" value="C:ciliary base"/>
    <property type="evidence" value="ECO:0007669"/>
    <property type="project" value="TreeGrafter"/>
</dbReference>
<keyword evidence="2" id="KW-1185">Reference proteome</keyword>
<dbReference type="GO" id="GO:0097730">
    <property type="term" value="C:non-motile cilium"/>
    <property type="evidence" value="ECO:0007669"/>
    <property type="project" value="TreeGrafter"/>
</dbReference>
<organism evidence="1 2">
    <name type="scientific">Lucilia cuprina</name>
    <name type="common">Green bottle fly</name>
    <name type="synonym">Australian sheep blowfly</name>
    <dbReference type="NCBI Taxonomy" id="7375"/>
    <lineage>
        <taxon>Eukaryota</taxon>
        <taxon>Metazoa</taxon>
        <taxon>Ecdysozoa</taxon>
        <taxon>Arthropoda</taxon>
        <taxon>Hexapoda</taxon>
        <taxon>Insecta</taxon>
        <taxon>Pterygota</taxon>
        <taxon>Neoptera</taxon>
        <taxon>Endopterygota</taxon>
        <taxon>Diptera</taxon>
        <taxon>Brachycera</taxon>
        <taxon>Muscomorpha</taxon>
        <taxon>Oestroidea</taxon>
        <taxon>Calliphoridae</taxon>
        <taxon>Luciliinae</taxon>
        <taxon>Lucilia</taxon>
    </lineage>
</organism>
<protein>
    <submittedName>
        <fullName evidence="1">Uncharacterized protein</fullName>
    </submittedName>
</protein>
<dbReference type="AlphaFoldDB" id="A0A0L0C4M4"/>
<reference evidence="1 2" key="1">
    <citation type="journal article" date="2015" name="Nat. Commun.">
        <title>Lucilia cuprina genome unlocks parasitic fly biology to underpin future interventions.</title>
        <authorList>
            <person name="Anstead C.A."/>
            <person name="Korhonen P.K."/>
            <person name="Young N.D."/>
            <person name="Hall R.S."/>
            <person name="Jex A.R."/>
            <person name="Murali S.C."/>
            <person name="Hughes D.S."/>
            <person name="Lee S.F."/>
            <person name="Perry T."/>
            <person name="Stroehlein A.J."/>
            <person name="Ansell B.R."/>
            <person name="Breugelmans B."/>
            <person name="Hofmann A."/>
            <person name="Qu J."/>
            <person name="Dugan S."/>
            <person name="Lee S.L."/>
            <person name="Chao H."/>
            <person name="Dinh H."/>
            <person name="Han Y."/>
            <person name="Doddapaneni H.V."/>
            <person name="Worley K.C."/>
            <person name="Muzny D.M."/>
            <person name="Ioannidis P."/>
            <person name="Waterhouse R.M."/>
            <person name="Zdobnov E.M."/>
            <person name="James P.J."/>
            <person name="Bagnall N.H."/>
            <person name="Kotze A.C."/>
            <person name="Gibbs R.A."/>
            <person name="Richards S."/>
            <person name="Batterham P."/>
            <person name="Gasser R.B."/>
        </authorList>
    </citation>
    <scope>NUCLEOTIDE SEQUENCE [LARGE SCALE GENOMIC DNA]</scope>
    <source>
        <strain evidence="1 2">LS</strain>
        <tissue evidence="1">Full body</tissue>
    </source>
</reference>
<dbReference type="GO" id="GO:0036064">
    <property type="term" value="C:ciliary basal body"/>
    <property type="evidence" value="ECO:0007669"/>
    <property type="project" value="TreeGrafter"/>
</dbReference>
<dbReference type="GO" id="GO:0042073">
    <property type="term" value="P:intraciliary transport"/>
    <property type="evidence" value="ECO:0007669"/>
    <property type="project" value="TreeGrafter"/>
</dbReference>
<dbReference type="STRING" id="7375.A0A0L0C4M4"/>
<dbReference type="PANTHER" id="PTHR44117:SF1">
    <property type="entry name" value="INTRAFLAGELLAR TRANSPORT PROTEIN 88 HOMOLOG"/>
    <property type="match status" value="1"/>
</dbReference>
<dbReference type="Proteomes" id="UP000037069">
    <property type="component" value="Unassembled WGS sequence"/>
</dbReference>
<dbReference type="GO" id="GO:1905515">
    <property type="term" value="P:non-motile cilium assembly"/>
    <property type="evidence" value="ECO:0007669"/>
    <property type="project" value="TreeGrafter"/>
</dbReference>
<sequence length="101" mass="11665">MFSTRKVRYNWCIEVIKTSNLSWLASELELNKALVYLRQNDVNQAIETLQMYDRKSEGSMTASALTNLTFIYINYLKLNGVKVLSKLLMGFVPEVISYSML</sequence>
<evidence type="ECO:0000313" key="2">
    <source>
        <dbReference type="Proteomes" id="UP000037069"/>
    </source>
</evidence>
<dbReference type="EMBL" id="JRES01000925">
    <property type="protein sequence ID" value="KNC27240.1"/>
    <property type="molecule type" value="Genomic_DNA"/>
</dbReference>
<evidence type="ECO:0000313" key="1">
    <source>
        <dbReference type="EMBL" id="KNC27240.1"/>
    </source>
</evidence>
<name>A0A0L0C4M4_LUCCU</name>
<gene>
    <name evidence="1" type="ORF">FF38_02065</name>
</gene>
<dbReference type="PANTHER" id="PTHR44117">
    <property type="entry name" value="INTRAFLAGELLAR TRANSPORT PROTEIN 88 HOMOLOG"/>
    <property type="match status" value="1"/>
</dbReference>
<accession>A0A0L0C4M4</accession>
<dbReference type="GO" id="GO:0019894">
    <property type="term" value="F:kinesin binding"/>
    <property type="evidence" value="ECO:0007669"/>
    <property type="project" value="TreeGrafter"/>
</dbReference>
<comment type="caution">
    <text evidence="1">The sequence shown here is derived from an EMBL/GenBank/DDBJ whole genome shotgun (WGS) entry which is preliminary data.</text>
</comment>